<organism evidence="1 2">
    <name type="scientific">Diversispora epigaea</name>
    <dbReference type="NCBI Taxonomy" id="1348612"/>
    <lineage>
        <taxon>Eukaryota</taxon>
        <taxon>Fungi</taxon>
        <taxon>Fungi incertae sedis</taxon>
        <taxon>Mucoromycota</taxon>
        <taxon>Glomeromycotina</taxon>
        <taxon>Glomeromycetes</taxon>
        <taxon>Diversisporales</taxon>
        <taxon>Diversisporaceae</taxon>
        <taxon>Diversispora</taxon>
    </lineage>
</organism>
<accession>A0A397IM40</accession>
<reference evidence="1 2" key="1">
    <citation type="submission" date="2018-08" db="EMBL/GenBank/DDBJ databases">
        <title>Genome and evolution of the arbuscular mycorrhizal fungus Diversispora epigaea (formerly Glomus versiforme) and its bacterial endosymbionts.</title>
        <authorList>
            <person name="Sun X."/>
            <person name="Fei Z."/>
            <person name="Harrison M."/>
        </authorList>
    </citation>
    <scope>NUCLEOTIDE SEQUENCE [LARGE SCALE GENOMIC DNA]</scope>
    <source>
        <strain evidence="1 2">IT104</strain>
    </source>
</reference>
<name>A0A397IM40_9GLOM</name>
<evidence type="ECO:0000313" key="1">
    <source>
        <dbReference type="EMBL" id="RHZ76057.1"/>
    </source>
</evidence>
<evidence type="ECO:0000313" key="2">
    <source>
        <dbReference type="Proteomes" id="UP000266861"/>
    </source>
</evidence>
<dbReference type="OrthoDB" id="2356848at2759"/>
<gene>
    <name evidence="1" type="ORF">Glove_207g17</name>
</gene>
<keyword evidence="2" id="KW-1185">Reference proteome</keyword>
<protein>
    <submittedName>
        <fullName evidence="1">Uncharacterized protein</fullName>
    </submittedName>
</protein>
<dbReference type="Proteomes" id="UP000266861">
    <property type="component" value="Unassembled WGS sequence"/>
</dbReference>
<proteinExistence type="predicted"/>
<comment type="caution">
    <text evidence="1">The sequence shown here is derived from an EMBL/GenBank/DDBJ whole genome shotgun (WGS) entry which is preliminary data.</text>
</comment>
<dbReference type="AlphaFoldDB" id="A0A397IM40"/>
<dbReference type="EMBL" id="PQFF01000194">
    <property type="protein sequence ID" value="RHZ76057.1"/>
    <property type="molecule type" value="Genomic_DNA"/>
</dbReference>
<sequence length="324" mass="37604">MVSLSESHGTNCTDAEWDKYIRIGIVRDSETPTEENNLLPTESKKYLEARKLVLVPTLGTYAPAIGLAICFSCDQLIFNGDQTAKMSGCNYIGMQKSNSAYTFDDKMHMYQYGLWMQNAIRKIERAREISRKIRAAKVIQQKWIEYMYRPDGLCASKLAIHFKLLWSIREEIRQVNNYFRENNLLPTESKKYLEARKLVLVPTLGTYAPAIGLAICFSCDQLIFNGDQTAKMSGCNYIGMQKSNSAYTFDDKMHMYQYGLWMQNAIRKIERAREISRKIRAAKVIQQKWIEYMYRPDGLCASKLAIHFKLLWSIREEIRQVNNV</sequence>